<proteinExistence type="predicted"/>
<dbReference type="AlphaFoldDB" id="A0A7H0SSG4"/>
<evidence type="ECO:0000313" key="2">
    <source>
        <dbReference type="Proteomes" id="UP000516320"/>
    </source>
</evidence>
<dbReference type="Pfam" id="PF03551">
    <property type="entry name" value="PadR"/>
    <property type="match status" value="1"/>
</dbReference>
<protein>
    <submittedName>
        <fullName evidence="1">PadR family transcriptional regulator</fullName>
    </submittedName>
</protein>
<name>A0A7H0SSG4_9CORY</name>
<organism evidence="1 2">
    <name type="scientific">Corynebacterium poyangense</name>
    <dbReference type="NCBI Taxonomy" id="2684405"/>
    <lineage>
        <taxon>Bacteria</taxon>
        <taxon>Bacillati</taxon>
        <taxon>Actinomycetota</taxon>
        <taxon>Actinomycetes</taxon>
        <taxon>Mycobacteriales</taxon>
        <taxon>Corynebacteriaceae</taxon>
        <taxon>Corynebacterium</taxon>
    </lineage>
</organism>
<dbReference type="InterPro" id="IPR036388">
    <property type="entry name" value="WH-like_DNA-bd_sf"/>
</dbReference>
<accession>A0A7H0SSG4</accession>
<dbReference type="Gene3D" id="1.10.10.10">
    <property type="entry name" value="Winged helix-like DNA-binding domain superfamily/Winged helix DNA-binding domain"/>
    <property type="match status" value="1"/>
</dbReference>
<gene>
    <name evidence="1" type="ORF">GP475_09055</name>
</gene>
<dbReference type="PANTHER" id="PTHR43252:SF4">
    <property type="entry name" value="TRANSCRIPTIONAL REGULATORY PROTEIN"/>
    <property type="match status" value="1"/>
</dbReference>
<dbReference type="KEGG" id="cpoy:GP475_09055"/>
<dbReference type="InterPro" id="IPR036390">
    <property type="entry name" value="WH_DNA-bd_sf"/>
</dbReference>
<dbReference type="InterPro" id="IPR005149">
    <property type="entry name" value="Tscrpt_reg_PadR_N"/>
</dbReference>
<dbReference type="Proteomes" id="UP000516320">
    <property type="component" value="Chromosome"/>
</dbReference>
<reference evidence="1 2" key="1">
    <citation type="submission" date="2019-12" db="EMBL/GenBank/DDBJ databases">
        <title>Corynebacterium sp. nov., isolated from feces of the Anser Albifrons in China.</title>
        <authorList>
            <person name="Liu Q."/>
        </authorList>
    </citation>
    <scope>NUCLEOTIDE SEQUENCE [LARGE SCALE GENOMIC DNA]</scope>
    <source>
        <strain evidence="1 2">4H37-19</strain>
    </source>
</reference>
<dbReference type="EMBL" id="CP046884">
    <property type="protein sequence ID" value="QNQ91489.1"/>
    <property type="molecule type" value="Genomic_DNA"/>
</dbReference>
<keyword evidence="2" id="KW-1185">Reference proteome</keyword>
<dbReference type="PANTHER" id="PTHR43252">
    <property type="entry name" value="TRANSCRIPTIONAL REGULATOR YQJI"/>
    <property type="match status" value="1"/>
</dbReference>
<evidence type="ECO:0000313" key="1">
    <source>
        <dbReference type="EMBL" id="QNQ91489.1"/>
    </source>
</evidence>
<sequence>MSLRNSLLALLASGPLTGYDASKHFSDSVVNVWHASDSQIYPELRRMEAEGLVEAQEVPWGPNGATKNEYNLTHSGFAELENWQSEPTEYPTTRDPMRLKAAYFEWGDAIANIARLREHIDHHQKIINSATLMIEKISKDLHPTLVRRVKGLQDPRMVEHVVWTKIYAYEGIISSSEAEISWAQRGIRHLERYRHVEQKFRNPPINETNRF</sequence>
<dbReference type="SUPFAM" id="SSF46785">
    <property type="entry name" value="Winged helix' DNA-binding domain"/>
    <property type="match status" value="1"/>
</dbReference>